<keyword evidence="3" id="KW-0804">Transcription</keyword>
<dbReference type="SUPFAM" id="SSF51206">
    <property type="entry name" value="cAMP-binding domain-like"/>
    <property type="match status" value="1"/>
</dbReference>
<keyword evidence="1" id="KW-0805">Transcription regulation</keyword>
<gene>
    <name evidence="5" type="ORF">PQ455_03930</name>
</gene>
<reference evidence="5 6" key="1">
    <citation type="submission" date="2023-02" db="EMBL/GenBank/DDBJ databases">
        <title>Genome sequence of Sphingomonas naphthae.</title>
        <authorList>
            <person name="Kim S."/>
            <person name="Heo J."/>
            <person name="Kwon S.-W."/>
        </authorList>
    </citation>
    <scope>NUCLEOTIDE SEQUENCE [LARGE SCALE GENOMIC DNA]</scope>
    <source>
        <strain evidence="5 6">KACC 18716</strain>
    </source>
</reference>
<dbReference type="InterPro" id="IPR014710">
    <property type="entry name" value="RmlC-like_jellyroll"/>
</dbReference>
<accession>A0ABY7TMC8</accession>
<feature type="domain" description="HTH crp-type" evidence="4">
    <location>
        <begin position="156"/>
        <end position="230"/>
    </location>
</feature>
<name>A0ABY7TMC8_9SPHN</name>
<dbReference type="EMBL" id="CP117411">
    <property type="protein sequence ID" value="WCT74388.1"/>
    <property type="molecule type" value="Genomic_DNA"/>
</dbReference>
<dbReference type="InterPro" id="IPR036390">
    <property type="entry name" value="WH_DNA-bd_sf"/>
</dbReference>
<evidence type="ECO:0000256" key="2">
    <source>
        <dbReference type="ARBA" id="ARBA00023125"/>
    </source>
</evidence>
<dbReference type="PROSITE" id="PS51063">
    <property type="entry name" value="HTH_CRP_2"/>
    <property type="match status" value="1"/>
</dbReference>
<dbReference type="InterPro" id="IPR050397">
    <property type="entry name" value="Env_Response_Regulators"/>
</dbReference>
<evidence type="ECO:0000259" key="4">
    <source>
        <dbReference type="PROSITE" id="PS51063"/>
    </source>
</evidence>
<dbReference type="RefSeq" id="WP_273689389.1">
    <property type="nucleotide sequence ID" value="NZ_CP117411.1"/>
</dbReference>
<evidence type="ECO:0000256" key="3">
    <source>
        <dbReference type="ARBA" id="ARBA00023163"/>
    </source>
</evidence>
<dbReference type="SMART" id="SM00419">
    <property type="entry name" value="HTH_CRP"/>
    <property type="match status" value="1"/>
</dbReference>
<dbReference type="InterPro" id="IPR036388">
    <property type="entry name" value="WH-like_DNA-bd_sf"/>
</dbReference>
<dbReference type="PANTHER" id="PTHR24567:SF68">
    <property type="entry name" value="DNA-BINDING TRANSCRIPTIONAL DUAL REGULATOR CRP"/>
    <property type="match status" value="1"/>
</dbReference>
<keyword evidence="2" id="KW-0238">DNA-binding</keyword>
<dbReference type="Pfam" id="PF00027">
    <property type="entry name" value="cNMP_binding"/>
    <property type="match status" value="1"/>
</dbReference>
<dbReference type="Gene3D" id="1.10.10.10">
    <property type="entry name" value="Winged helix-like DNA-binding domain superfamily/Winged helix DNA-binding domain"/>
    <property type="match status" value="1"/>
</dbReference>
<evidence type="ECO:0000256" key="1">
    <source>
        <dbReference type="ARBA" id="ARBA00023015"/>
    </source>
</evidence>
<dbReference type="PANTHER" id="PTHR24567">
    <property type="entry name" value="CRP FAMILY TRANSCRIPTIONAL REGULATORY PROTEIN"/>
    <property type="match status" value="1"/>
</dbReference>
<dbReference type="CDD" id="cd00038">
    <property type="entry name" value="CAP_ED"/>
    <property type="match status" value="1"/>
</dbReference>
<organism evidence="5 6">
    <name type="scientific">Sphingomonas naphthae</name>
    <dbReference type="NCBI Taxonomy" id="1813468"/>
    <lineage>
        <taxon>Bacteria</taxon>
        <taxon>Pseudomonadati</taxon>
        <taxon>Pseudomonadota</taxon>
        <taxon>Alphaproteobacteria</taxon>
        <taxon>Sphingomonadales</taxon>
        <taxon>Sphingomonadaceae</taxon>
        <taxon>Sphingomonas</taxon>
    </lineage>
</organism>
<dbReference type="SUPFAM" id="SSF46785">
    <property type="entry name" value="Winged helix' DNA-binding domain"/>
    <property type="match status" value="1"/>
</dbReference>
<keyword evidence="6" id="KW-1185">Reference proteome</keyword>
<evidence type="ECO:0000313" key="6">
    <source>
        <dbReference type="Proteomes" id="UP001220395"/>
    </source>
</evidence>
<dbReference type="Gene3D" id="2.60.120.10">
    <property type="entry name" value="Jelly Rolls"/>
    <property type="match status" value="1"/>
</dbReference>
<protein>
    <submittedName>
        <fullName evidence="5">Crp/Fnr family transcriptional regulator</fullName>
    </submittedName>
</protein>
<evidence type="ECO:0000313" key="5">
    <source>
        <dbReference type="EMBL" id="WCT74388.1"/>
    </source>
</evidence>
<proteinExistence type="predicted"/>
<dbReference type="InterPro" id="IPR012318">
    <property type="entry name" value="HTH_CRP"/>
</dbReference>
<dbReference type="InterPro" id="IPR000595">
    <property type="entry name" value="cNMP-bd_dom"/>
</dbReference>
<dbReference type="Proteomes" id="UP001220395">
    <property type="component" value="Chromosome"/>
</dbReference>
<sequence>MLPAKQPGAAHPLDLLVRKLSLSVPLDEDVTAALLALPHVVRPIAPGDYVIREGERPTHSCILVSGFLFRQKIATDGGRQIIGVNVPGEAVDFQHLYLDVADHNIQALTRAEIACIPRAALQALIEAHPPVARAAIVATLVEASIFREWLLNIGRRDARARIAHLLCEFATRLEALHLTGTYGYELPMTQEQLGDALGLTPVHINRTLKGLEADGLITRTRRHIAFPDWARLREVGDFDERYLHVGVQGGQPN</sequence>
<dbReference type="Pfam" id="PF13545">
    <property type="entry name" value="HTH_Crp_2"/>
    <property type="match status" value="1"/>
</dbReference>
<dbReference type="InterPro" id="IPR018490">
    <property type="entry name" value="cNMP-bd_dom_sf"/>
</dbReference>